<evidence type="ECO:0000313" key="3">
    <source>
        <dbReference type="EMBL" id="QLG61891.1"/>
    </source>
</evidence>
<reference evidence="3 4" key="1">
    <citation type="submission" date="2020-06" db="EMBL/GenBank/DDBJ databases">
        <title>NJ-3-1, isolated from saline soil.</title>
        <authorList>
            <person name="Cui H.L."/>
            <person name="Shi X."/>
        </authorList>
    </citation>
    <scope>NUCLEOTIDE SEQUENCE [LARGE SCALE GENOMIC DNA]</scope>
    <source>
        <strain evidence="3 4">NJ-3-1</strain>
    </source>
</reference>
<feature type="transmembrane region" description="Helical" evidence="1">
    <location>
        <begin position="9"/>
        <end position="30"/>
    </location>
</feature>
<gene>
    <name evidence="3" type="ORF">HUG12_09230</name>
</gene>
<feature type="transmembrane region" description="Helical" evidence="1">
    <location>
        <begin position="159"/>
        <end position="179"/>
    </location>
</feature>
<feature type="transmembrane region" description="Helical" evidence="1">
    <location>
        <begin position="115"/>
        <end position="139"/>
    </location>
</feature>
<feature type="domain" description="DUF7978" evidence="2">
    <location>
        <begin position="6"/>
        <end position="180"/>
    </location>
</feature>
<keyword evidence="1" id="KW-1133">Transmembrane helix</keyword>
<dbReference type="Proteomes" id="UP000509626">
    <property type="component" value="Chromosome"/>
</dbReference>
<dbReference type="Pfam" id="PF25933">
    <property type="entry name" value="DUF7978"/>
    <property type="match status" value="1"/>
</dbReference>
<dbReference type="OrthoDB" id="270777at2157"/>
<dbReference type="AlphaFoldDB" id="A0A7D5LAJ8"/>
<name>A0A7D5LAJ8_9EURY</name>
<evidence type="ECO:0000256" key="1">
    <source>
        <dbReference type="SAM" id="Phobius"/>
    </source>
</evidence>
<keyword evidence="1" id="KW-0472">Membrane</keyword>
<sequence>MIPSLRRSLAGATAAVLAYVLTAILAVPWLPRLLGRGGNSPRNLWPGYETAGEPAWAAIGWVLLAAHRVPLQVASPDSTFVGYLPLGTAPWLFLCGPLACFVVGAVVVQHADEDAAIPAAVGAYLFVGYLISILLGAFVFRVSTGQTLITPALWNTTSLSWMVVVPLVPLAFGTAGAYVGSEPAIKAALPTWGTPS</sequence>
<evidence type="ECO:0000313" key="4">
    <source>
        <dbReference type="Proteomes" id="UP000509626"/>
    </source>
</evidence>
<evidence type="ECO:0000259" key="2">
    <source>
        <dbReference type="Pfam" id="PF25933"/>
    </source>
</evidence>
<accession>A0A7D5LAJ8</accession>
<dbReference type="KEGG" id="halu:HUG12_09230"/>
<keyword evidence="1" id="KW-0812">Transmembrane</keyword>
<organism evidence="3 4">
    <name type="scientific">Halorarum salinum</name>
    <dbReference type="NCBI Taxonomy" id="2743089"/>
    <lineage>
        <taxon>Archaea</taxon>
        <taxon>Methanobacteriati</taxon>
        <taxon>Methanobacteriota</taxon>
        <taxon>Stenosarchaea group</taxon>
        <taxon>Halobacteria</taxon>
        <taxon>Halobacteriales</taxon>
        <taxon>Haloferacaceae</taxon>
        <taxon>Halorarum</taxon>
    </lineage>
</organism>
<dbReference type="RefSeq" id="WP_179268476.1">
    <property type="nucleotide sequence ID" value="NZ_CP058579.1"/>
</dbReference>
<dbReference type="InterPro" id="IPR058284">
    <property type="entry name" value="DUF7978"/>
</dbReference>
<proteinExistence type="predicted"/>
<keyword evidence="4" id="KW-1185">Reference proteome</keyword>
<dbReference type="GeneID" id="56037639"/>
<feature type="transmembrane region" description="Helical" evidence="1">
    <location>
        <begin position="89"/>
        <end position="108"/>
    </location>
</feature>
<dbReference type="EMBL" id="CP058579">
    <property type="protein sequence ID" value="QLG61891.1"/>
    <property type="molecule type" value="Genomic_DNA"/>
</dbReference>
<protein>
    <recommendedName>
        <fullName evidence="2">DUF7978 domain-containing protein</fullName>
    </recommendedName>
</protein>